<name>A0ABV7T7P3_9GAMM</name>
<dbReference type="PANTHER" id="PTHR43798:SF14">
    <property type="entry name" value="SERINE HYDROLASE-LIKE PROTEIN DDB_G0286239"/>
    <property type="match status" value="1"/>
</dbReference>
<dbReference type="PANTHER" id="PTHR43798">
    <property type="entry name" value="MONOACYLGLYCEROL LIPASE"/>
    <property type="match status" value="1"/>
</dbReference>
<gene>
    <name evidence="4" type="ORF">ACFOMF_14245</name>
</gene>
<comment type="similarity">
    <text evidence="1">Belongs to the AB hydrolase superfamily.</text>
</comment>
<dbReference type="EMBL" id="JBHRXZ010000024">
    <property type="protein sequence ID" value="MFC3608941.1"/>
    <property type="molecule type" value="Genomic_DNA"/>
</dbReference>
<dbReference type="Proteomes" id="UP001595630">
    <property type="component" value="Unassembled WGS sequence"/>
</dbReference>
<dbReference type="RefSeq" id="WP_386366031.1">
    <property type="nucleotide sequence ID" value="NZ_JBHRXZ010000024.1"/>
</dbReference>
<comment type="caution">
    <text evidence="4">The sequence shown here is derived from an EMBL/GenBank/DDBJ whole genome shotgun (WGS) entry which is preliminary data.</text>
</comment>
<dbReference type="Pfam" id="PF00561">
    <property type="entry name" value="Abhydrolase_1"/>
    <property type="match status" value="1"/>
</dbReference>
<dbReference type="InterPro" id="IPR000073">
    <property type="entry name" value="AB_hydrolase_1"/>
</dbReference>
<keyword evidence="2 4" id="KW-0378">Hydrolase</keyword>
<dbReference type="PRINTS" id="PR00111">
    <property type="entry name" value="ABHYDROLASE"/>
</dbReference>
<feature type="domain" description="AB hydrolase-1" evidence="3">
    <location>
        <begin position="38"/>
        <end position="136"/>
    </location>
</feature>
<reference evidence="5" key="1">
    <citation type="journal article" date="2019" name="Int. J. Syst. Evol. Microbiol.">
        <title>The Global Catalogue of Microorganisms (GCM) 10K type strain sequencing project: providing services to taxonomists for standard genome sequencing and annotation.</title>
        <authorList>
            <consortium name="The Broad Institute Genomics Platform"/>
            <consortium name="The Broad Institute Genome Sequencing Center for Infectious Disease"/>
            <person name="Wu L."/>
            <person name="Ma J."/>
        </authorList>
    </citation>
    <scope>NUCLEOTIDE SEQUENCE [LARGE SCALE GENOMIC DNA]</scope>
    <source>
        <strain evidence="5">KCTC 42447</strain>
    </source>
</reference>
<dbReference type="GO" id="GO:0016787">
    <property type="term" value="F:hydrolase activity"/>
    <property type="evidence" value="ECO:0007669"/>
    <property type="project" value="UniProtKB-KW"/>
</dbReference>
<sequence>MAGSSQPPAPEPLAESLSLALPHVTVAAQLHGPRDGVPVVALHGWLDNAASFSRLAAKLPGLRILALDLPGHGLSGHRPPGLGYHLWEYAHDVLMAAEALGWQRFSLLGHSMGAIVSVLLAGSMPERIARVGLIDGVLPQTGAPSRSPERLGQALRRSLRSRERKPLYPSIDDAVRARMGAGYPVSREAAERLTERGLVAIEGGFTWRSDPRLLAPTPMRLSDEHAKAFIAEVRCPVRLILAEQGIYADAAEQMAALPFECCWLPGGHHLHLDDETGADAVAAALLGFFSD</sequence>
<organism evidence="4 5">
    <name type="scientific">Stutzerimonas tarimensis</name>
    <dbReference type="NCBI Taxonomy" id="1507735"/>
    <lineage>
        <taxon>Bacteria</taxon>
        <taxon>Pseudomonadati</taxon>
        <taxon>Pseudomonadota</taxon>
        <taxon>Gammaproteobacteria</taxon>
        <taxon>Pseudomonadales</taxon>
        <taxon>Pseudomonadaceae</taxon>
        <taxon>Stutzerimonas</taxon>
    </lineage>
</organism>
<dbReference type="InterPro" id="IPR050266">
    <property type="entry name" value="AB_hydrolase_sf"/>
</dbReference>
<proteinExistence type="inferred from homology"/>
<keyword evidence="5" id="KW-1185">Reference proteome</keyword>
<dbReference type="SUPFAM" id="SSF53474">
    <property type="entry name" value="alpha/beta-Hydrolases"/>
    <property type="match status" value="1"/>
</dbReference>
<evidence type="ECO:0000313" key="4">
    <source>
        <dbReference type="EMBL" id="MFC3608941.1"/>
    </source>
</evidence>
<accession>A0ABV7T7P3</accession>
<evidence type="ECO:0000313" key="5">
    <source>
        <dbReference type="Proteomes" id="UP001595630"/>
    </source>
</evidence>
<dbReference type="Gene3D" id="3.40.50.1820">
    <property type="entry name" value="alpha/beta hydrolase"/>
    <property type="match status" value="1"/>
</dbReference>
<evidence type="ECO:0000256" key="1">
    <source>
        <dbReference type="ARBA" id="ARBA00008645"/>
    </source>
</evidence>
<evidence type="ECO:0000256" key="2">
    <source>
        <dbReference type="ARBA" id="ARBA00022801"/>
    </source>
</evidence>
<protein>
    <submittedName>
        <fullName evidence="4">Alpha/beta fold hydrolase</fullName>
    </submittedName>
</protein>
<dbReference type="InterPro" id="IPR029058">
    <property type="entry name" value="AB_hydrolase_fold"/>
</dbReference>
<evidence type="ECO:0000259" key="3">
    <source>
        <dbReference type="Pfam" id="PF00561"/>
    </source>
</evidence>